<evidence type="ECO:0000313" key="2">
    <source>
        <dbReference type="Proteomes" id="UP000555546"/>
    </source>
</evidence>
<comment type="caution">
    <text evidence="1">The sequence shown here is derived from an EMBL/GenBank/DDBJ whole genome shotgun (WGS) entry which is preliminary data.</text>
</comment>
<name>A0A7W9ENB7_9HYPH</name>
<accession>A0A7W9ENB7</accession>
<proteinExistence type="predicted"/>
<keyword evidence="2" id="KW-1185">Reference proteome</keyword>
<dbReference type="EMBL" id="JACIJG010000029">
    <property type="protein sequence ID" value="MBB5704368.1"/>
    <property type="molecule type" value="Genomic_DNA"/>
</dbReference>
<protein>
    <submittedName>
        <fullName evidence="1">Uncharacterized protein</fullName>
    </submittedName>
</protein>
<evidence type="ECO:0000313" key="1">
    <source>
        <dbReference type="EMBL" id="MBB5704368.1"/>
    </source>
</evidence>
<gene>
    <name evidence="1" type="ORF">FHS76_004285</name>
</gene>
<dbReference type="Proteomes" id="UP000555546">
    <property type="component" value="Unassembled WGS sequence"/>
</dbReference>
<sequence>MGTSTSHNRCNCYSCCNHHSGCGHGMLDSLLRRSLSDGLLLVQCI</sequence>
<organism evidence="1 2">
    <name type="scientific">Brucella daejeonensis</name>
    <dbReference type="NCBI Taxonomy" id="659015"/>
    <lineage>
        <taxon>Bacteria</taxon>
        <taxon>Pseudomonadati</taxon>
        <taxon>Pseudomonadota</taxon>
        <taxon>Alphaproteobacteria</taxon>
        <taxon>Hyphomicrobiales</taxon>
        <taxon>Brucellaceae</taxon>
        <taxon>Brucella/Ochrobactrum group</taxon>
        <taxon>Brucella</taxon>
    </lineage>
</organism>
<dbReference type="AlphaFoldDB" id="A0A7W9ENB7"/>
<reference evidence="1 2" key="1">
    <citation type="submission" date="2020-08" db="EMBL/GenBank/DDBJ databases">
        <title>Genomic Encyclopedia of Type Strains, Phase IV (KMG-IV): sequencing the most valuable type-strain genomes for metagenomic binning, comparative biology and taxonomic classification.</title>
        <authorList>
            <person name="Goeker M."/>
        </authorList>
    </citation>
    <scope>NUCLEOTIDE SEQUENCE [LARGE SCALE GENOMIC DNA]</scope>
    <source>
        <strain evidence="1 2">DSM 26944</strain>
    </source>
</reference>